<keyword evidence="11" id="KW-1185">Reference proteome</keyword>
<feature type="transmembrane region" description="Helical" evidence="8">
    <location>
        <begin position="260"/>
        <end position="286"/>
    </location>
</feature>
<dbReference type="InterPro" id="IPR050549">
    <property type="entry name" value="MFS_Trehalose_Transporter"/>
</dbReference>
<evidence type="ECO:0000256" key="5">
    <source>
        <dbReference type="ARBA" id="ARBA00022692"/>
    </source>
</evidence>
<evidence type="ECO:0000256" key="3">
    <source>
        <dbReference type="ARBA" id="ARBA00022475"/>
    </source>
</evidence>
<protein>
    <recommendedName>
        <fullName evidence="9">Major facilitator superfamily (MFS) profile domain-containing protein</fullName>
    </recommendedName>
</protein>
<evidence type="ECO:0000256" key="7">
    <source>
        <dbReference type="ARBA" id="ARBA00023136"/>
    </source>
</evidence>
<dbReference type="EMBL" id="CARXXK010000004">
    <property type="protein sequence ID" value="CAI6365405.1"/>
    <property type="molecule type" value="Genomic_DNA"/>
</dbReference>
<feature type="transmembrane region" description="Helical" evidence="8">
    <location>
        <begin position="86"/>
        <end position="109"/>
    </location>
</feature>
<keyword evidence="7 8" id="KW-0472">Membrane</keyword>
<organism evidence="10 11">
    <name type="scientific">Macrosiphum euphorbiae</name>
    <name type="common">potato aphid</name>
    <dbReference type="NCBI Taxonomy" id="13131"/>
    <lineage>
        <taxon>Eukaryota</taxon>
        <taxon>Metazoa</taxon>
        <taxon>Ecdysozoa</taxon>
        <taxon>Arthropoda</taxon>
        <taxon>Hexapoda</taxon>
        <taxon>Insecta</taxon>
        <taxon>Pterygota</taxon>
        <taxon>Neoptera</taxon>
        <taxon>Paraneoptera</taxon>
        <taxon>Hemiptera</taxon>
        <taxon>Sternorrhyncha</taxon>
        <taxon>Aphidomorpha</taxon>
        <taxon>Aphidoidea</taxon>
        <taxon>Aphididae</taxon>
        <taxon>Macrosiphini</taxon>
        <taxon>Macrosiphum</taxon>
    </lineage>
</organism>
<feature type="transmembrane region" description="Helical" evidence="8">
    <location>
        <begin position="228"/>
        <end position="248"/>
    </location>
</feature>
<feature type="transmembrane region" description="Helical" evidence="8">
    <location>
        <begin position="293"/>
        <end position="315"/>
    </location>
</feature>
<evidence type="ECO:0000256" key="2">
    <source>
        <dbReference type="ARBA" id="ARBA00022448"/>
    </source>
</evidence>
<dbReference type="InterPro" id="IPR003663">
    <property type="entry name" value="Sugar/inositol_transpt"/>
</dbReference>
<feature type="transmembrane region" description="Helical" evidence="8">
    <location>
        <begin position="121"/>
        <end position="142"/>
    </location>
</feature>
<dbReference type="PANTHER" id="PTHR48021">
    <property type="match status" value="1"/>
</dbReference>
<dbReference type="Pfam" id="PF00083">
    <property type="entry name" value="Sugar_tr"/>
    <property type="match status" value="1"/>
</dbReference>
<proteinExistence type="predicted"/>
<accession>A0AAV0XAJ3</accession>
<keyword evidence="6 8" id="KW-1133">Transmembrane helix</keyword>
<gene>
    <name evidence="10" type="ORF">MEUPH1_LOCUS20124</name>
</gene>
<dbReference type="Gene3D" id="1.20.1250.20">
    <property type="entry name" value="MFS general substrate transporter like domains"/>
    <property type="match status" value="1"/>
</dbReference>
<keyword evidence="5 8" id="KW-0812">Transmembrane</keyword>
<feature type="transmembrane region" description="Helical" evidence="8">
    <location>
        <begin position="61"/>
        <end position="80"/>
    </location>
</feature>
<reference evidence="10 11" key="1">
    <citation type="submission" date="2023-01" db="EMBL/GenBank/DDBJ databases">
        <authorList>
            <person name="Whitehead M."/>
        </authorList>
    </citation>
    <scope>NUCLEOTIDE SEQUENCE [LARGE SCALE GENOMIC DNA]</scope>
</reference>
<feature type="transmembrane region" description="Helical" evidence="8">
    <location>
        <begin position="396"/>
        <end position="415"/>
    </location>
</feature>
<dbReference type="SUPFAM" id="SSF103473">
    <property type="entry name" value="MFS general substrate transporter"/>
    <property type="match status" value="1"/>
</dbReference>
<comment type="caution">
    <text evidence="10">The sequence shown here is derived from an EMBL/GenBank/DDBJ whole genome shotgun (WGS) entry which is preliminary data.</text>
</comment>
<feature type="transmembrane region" description="Helical" evidence="8">
    <location>
        <begin position="364"/>
        <end position="384"/>
    </location>
</feature>
<dbReference type="FunFam" id="1.20.1250.20:FF:000218">
    <property type="entry name" value="facilitated trehalose transporter Tret1"/>
    <property type="match status" value="1"/>
</dbReference>
<sequence>MGYLVCGNWIGWSSPATYLMKHNKTELDVTNYGMMIAMYDLGNLISPIPCGFLLGLLGRKLTICIIGPLNMIAWTAILVWPSRLDVLYAARLFAGLAKGMTLCSIPIYVGEIAEVKLRGTVLSMFPISLALGMIGIQSIGQVLDYQQLNMLGLSFSTVFTVLFLFMPESPYYLMQKNRRDQAEKSLRRIRAKGDVTDELEMIEKTVAKQMQSKATYGELFMNKSNRKAFVITAGACVFQRLSGISPFIHFSSITLPNTHYWMNPLVAVMVFSLVKSVGNLVPLVLVDWMGRKPLMVGSHALMALVTAAYGVGLYVVANGPEHKPLAWWPVVALWGYALSYSLGAGTLTYTLLGEMFAANVKTRAAPLCVMMLASGSFVLDGIYTTMTQAFGVHSNYFLYSAFNFVWAASAGFVMVETKGKTFLEIEEMLAS</sequence>
<evidence type="ECO:0000256" key="1">
    <source>
        <dbReference type="ARBA" id="ARBA00004651"/>
    </source>
</evidence>
<feature type="transmembrane region" description="Helical" evidence="8">
    <location>
        <begin position="148"/>
        <end position="166"/>
    </location>
</feature>
<dbReference type="AlphaFoldDB" id="A0AAV0XAJ3"/>
<evidence type="ECO:0000313" key="11">
    <source>
        <dbReference type="Proteomes" id="UP001160148"/>
    </source>
</evidence>
<dbReference type="InterPro" id="IPR020846">
    <property type="entry name" value="MFS_dom"/>
</dbReference>
<evidence type="ECO:0000313" key="10">
    <source>
        <dbReference type="EMBL" id="CAI6365405.1"/>
    </source>
</evidence>
<feature type="domain" description="Major facilitator superfamily (MFS) profile" evidence="9">
    <location>
        <begin position="1"/>
        <end position="418"/>
    </location>
</feature>
<evidence type="ECO:0000259" key="9">
    <source>
        <dbReference type="PROSITE" id="PS50850"/>
    </source>
</evidence>
<keyword evidence="2" id="KW-0813">Transport</keyword>
<dbReference type="PRINTS" id="PR00171">
    <property type="entry name" value="SUGRTRNSPORT"/>
</dbReference>
<dbReference type="InterPro" id="IPR005828">
    <property type="entry name" value="MFS_sugar_transport-like"/>
</dbReference>
<keyword evidence="3" id="KW-1003">Cell membrane</keyword>
<dbReference type="InterPro" id="IPR005829">
    <property type="entry name" value="Sugar_transporter_CS"/>
</dbReference>
<feature type="transmembrane region" description="Helical" evidence="8">
    <location>
        <begin position="327"/>
        <end position="352"/>
    </location>
</feature>
<dbReference type="PANTHER" id="PTHR48021:SF1">
    <property type="entry name" value="GH07001P-RELATED"/>
    <property type="match status" value="1"/>
</dbReference>
<dbReference type="GO" id="GO:0005886">
    <property type="term" value="C:plasma membrane"/>
    <property type="evidence" value="ECO:0007669"/>
    <property type="project" value="UniProtKB-SubCell"/>
</dbReference>
<dbReference type="GO" id="GO:0022857">
    <property type="term" value="F:transmembrane transporter activity"/>
    <property type="evidence" value="ECO:0007669"/>
    <property type="project" value="InterPro"/>
</dbReference>
<feature type="transmembrane region" description="Helical" evidence="8">
    <location>
        <begin position="32"/>
        <end position="54"/>
    </location>
</feature>
<keyword evidence="4" id="KW-0762">Sugar transport</keyword>
<name>A0AAV0XAJ3_9HEMI</name>
<evidence type="ECO:0000256" key="8">
    <source>
        <dbReference type="SAM" id="Phobius"/>
    </source>
</evidence>
<evidence type="ECO:0000256" key="4">
    <source>
        <dbReference type="ARBA" id="ARBA00022597"/>
    </source>
</evidence>
<dbReference type="PROSITE" id="PS50850">
    <property type="entry name" value="MFS"/>
    <property type="match status" value="1"/>
</dbReference>
<dbReference type="PROSITE" id="PS00217">
    <property type="entry name" value="SUGAR_TRANSPORT_2"/>
    <property type="match status" value="1"/>
</dbReference>
<dbReference type="InterPro" id="IPR036259">
    <property type="entry name" value="MFS_trans_sf"/>
</dbReference>
<dbReference type="Proteomes" id="UP001160148">
    <property type="component" value="Unassembled WGS sequence"/>
</dbReference>
<comment type="subcellular location">
    <subcellularLocation>
        <location evidence="1">Cell membrane</location>
        <topology evidence="1">Multi-pass membrane protein</topology>
    </subcellularLocation>
</comment>
<evidence type="ECO:0000256" key="6">
    <source>
        <dbReference type="ARBA" id="ARBA00022989"/>
    </source>
</evidence>